<proteinExistence type="inferred from homology"/>
<dbReference type="NCBIfam" id="TIGR00192">
    <property type="entry name" value="urease_beta"/>
    <property type="match status" value="1"/>
</dbReference>
<dbReference type="InterPro" id="IPR050069">
    <property type="entry name" value="Urease_subunit"/>
</dbReference>
<dbReference type="UniPathway" id="UPA00258">
    <property type="reaction ID" value="UER00370"/>
</dbReference>
<dbReference type="GO" id="GO:0035550">
    <property type="term" value="C:urease complex"/>
    <property type="evidence" value="ECO:0007669"/>
    <property type="project" value="InterPro"/>
</dbReference>
<comment type="catalytic activity">
    <reaction evidence="2 3">
        <text>urea + 2 H2O + H(+) = hydrogencarbonate + 2 NH4(+)</text>
        <dbReference type="Rhea" id="RHEA:20557"/>
        <dbReference type="ChEBI" id="CHEBI:15377"/>
        <dbReference type="ChEBI" id="CHEBI:15378"/>
        <dbReference type="ChEBI" id="CHEBI:16199"/>
        <dbReference type="ChEBI" id="CHEBI:17544"/>
        <dbReference type="ChEBI" id="CHEBI:28938"/>
        <dbReference type="EC" id="3.5.1.5"/>
    </reaction>
</comment>
<dbReference type="HAMAP" id="MF_01954">
    <property type="entry name" value="Urease_beta"/>
    <property type="match status" value="1"/>
</dbReference>
<dbReference type="InParanoid" id="F8A815"/>
<dbReference type="HOGENOM" id="CLU_129707_1_0_0"/>
<evidence type="ECO:0000256" key="3">
    <source>
        <dbReference type="HAMAP-Rule" id="MF_01954"/>
    </source>
</evidence>
<dbReference type="InterPro" id="IPR036461">
    <property type="entry name" value="Urease_betasu_sf"/>
</dbReference>
<gene>
    <name evidence="3" type="primary">ureB</name>
    <name evidence="4" type="ordered locus">Thein_1138</name>
</gene>
<dbReference type="PANTHER" id="PTHR33569:SF1">
    <property type="entry name" value="UREASE"/>
    <property type="match status" value="1"/>
</dbReference>
<dbReference type="EC" id="3.5.1.5" evidence="3"/>
<dbReference type="Proteomes" id="UP000006793">
    <property type="component" value="Chromosome"/>
</dbReference>
<evidence type="ECO:0000256" key="2">
    <source>
        <dbReference type="ARBA" id="ARBA00047778"/>
    </source>
</evidence>
<dbReference type="Pfam" id="PF00699">
    <property type="entry name" value="Urease_beta"/>
    <property type="match status" value="1"/>
</dbReference>
<keyword evidence="3" id="KW-0963">Cytoplasm</keyword>
<dbReference type="EMBL" id="CP002683">
    <property type="protein sequence ID" value="AEH45008.1"/>
    <property type="molecule type" value="Genomic_DNA"/>
</dbReference>
<dbReference type="AlphaFoldDB" id="F8A815"/>
<dbReference type="GO" id="GO:0009039">
    <property type="term" value="F:urease activity"/>
    <property type="evidence" value="ECO:0007669"/>
    <property type="project" value="UniProtKB-UniRule"/>
</dbReference>
<name>F8A815_THEID</name>
<dbReference type="PATRIC" id="fig|667014.3.peg.1172"/>
<dbReference type="NCBIfam" id="NF009682">
    <property type="entry name" value="PRK13203.1"/>
    <property type="match status" value="1"/>
</dbReference>
<dbReference type="PaxDb" id="667014-Thein_1138"/>
<accession>F8A815</accession>
<dbReference type="STRING" id="667014.Thein_1138"/>
<reference evidence="5" key="1">
    <citation type="submission" date="2011-04" db="EMBL/GenBank/DDBJ databases">
        <title>The complete genome of Thermodesulfatator indicus DSM 15286.</title>
        <authorList>
            <person name="Lucas S."/>
            <person name="Copeland A."/>
            <person name="Lapidus A."/>
            <person name="Bruce D."/>
            <person name="Goodwin L."/>
            <person name="Pitluck S."/>
            <person name="Peters L."/>
            <person name="Kyrpides N."/>
            <person name="Mavromatis K."/>
            <person name="Pagani I."/>
            <person name="Ivanova N."/>
            <person name="Saunders L."/>
            <person name="Detter J.C."/>
            <person name="Tapia R."/>
            <person name="Han C."/>
            <person name="Land M."/>
            <person name="Hauser L."/>
            <person name="Markowitz V."/>
            <person name="Cheng J.-F."/>
            <person name="Hugenholtz P."/>
            <person name="Woyke T."/>
            <person name="Wu D."/>
            <person name="Spring S."/>
            <person name="Schroeder M."/>
            <person name="Brambilla E."/>
            <person name="Klenk H.-P."/>
            <person name="Eisen J.A."/>
        </authorList>
    </citation>
    <scope>NUCLEOTIDE SEQUENCE [LARGE SCALE GENOMIC DNA]</scope>
    <source>
        <strain evidence="5">DSM 15286 / JCM 11887 / CIR29812</strain>
    </source>
</reference>
<dbReference type="FunFam" id="2.10.150.10:FF:000001">
    <property type="entry name" value="Urease subunit beta"/>
    <property type="match status" value="1"/>
</dbReference>
<dbReference type="GO" id="GO:0043419">
    <property type="term" value="P:urea catabolic process"/>
    <property type="evidence" value="ECO:0007669"/>
    <property type="project" value="UniProtKB-UniRule"/>
</dbReference>
<evidence type="ECO:0000313" key="5">
    <source>
        <dbReference type="Proteomes" id="UP000006793"/>
    </source>
</evidence>
<organism evidence="4 5">
    <name type="scientific">Thermodesulfatator indicus (strain DSM 15286 / JCM 11887 / CIR29812)</name>
    <dbReference type="NCBI Taxonomy" id="667014"/>
    <lineage>
        <taxon>Bacteria</taxon>
        <taxon>Pseudomonadati</taxon>
        <taxon>Thermodesulfobacteriota</taxon>
        <taxon>Thermodesulfobacteria</taxon>
        <taxon>Thermodesulfobacteriales</taxon>
        <taxon>Thermodesulfatatoraceae</taxon>
        <taxon>Thermodesulfatator</taxon>
    </lineage>
</organism>
<comment type="pathway">
    <text evidence="3">Nitrogen metabolism; urea degradation; CO(2) and NH(3) from urea (urease route): step 1/1.</text>
</comment>
<dbReference type="eggNOG" id="COG0832">
    <property type="taxonomic scope" value="Bacteria"/>
</dbReference>
<dbReference type="KEGG" id="tid:Thein_1138"/>
<keyword evidence="5" id="KW-1185">Reference proteome</keyword>
<keyword evidence="1 3" id="KW-0378">Hydrolase</keyword>
<dbReference type="InterPro" id="IPR002019">
    <property type="entry name" value="Urease_beta-like"/>
</dbReference>
<dbReference type="SUPFAM" id="SSF51278">
    <property type="entry name" value="Urease, beta-subunit"/>
    <property type="match status" value="1"/>
</dbReference>
<dbReference type="Gene3D" id="2.10.150.10">
    <property type="entry name" value="Urease, beta subunit"/>
    <property type="match status" value="1"/>
</dbReference>
<dbReference type="CDD" id="cd00407">
    <property type="entry name" value="Urease_beta"/>
    <property type="match status" value="1"/>
</dbReference>
<comment type="similarity">
    <text evidence="3">Belongs to the urease beta subunit family.</text>
</comment>
<dbReference type="RefSeq" id="WP_013907750.1">
    <property type="nucleotide sequence ID" value="NC_015681.1"/>
</dbReference>
<sequence>MKPGELFLSDEEIILNQGKTITKIKVINNGDRPIQVGSHFHFFEANKYLKFDRKLAYGKRLNIPAGGAVRFEVGEEKEVELIDISGKRYIRGFNGLVNGFLDDLTVKENAFNKAKKLGFMEE</sequence>
<comment type="subunit">
    <text evidence="3">Heterotrimer of UreA (gamma), UreB (beta) and UreC (alpha) subunits. Three heterotrimers associate to form the active enzyme.</text>
</comment>
<comment type="subcellular location">
    <subcellularLocation>
        <location evidence="3">Cytoplasm</location>
    </subcellularLocation>
</comment>
<dbReference type="OrthoDB" id="9797217at2"/>
<protein>
    <recommendedName>
        <fullName evidence="3">Urease subunit beta</fullName>
        <ecNumber evidence="3">3.5.1.5</ecNumber>
    </recommendedName>
    <alternativeName>
        <fullName evidence="3">Urea amidohydrolase subunit beta</fullName>
    </alternativeName>
</protein>
<reference evidence="4 5" key="2">
    <citation type="journal article" date="2012" name="Stand. Genomic Sci.">
        <title>Complete genome sequence of the thermophilic sulfate-reducing ocean bacterium Thermodesulfatator indicus type strain (CIR29812(T)).</title>
        <authorList>
            <person name="Anderson I."/>
            <person name="Saunders E."/>
            <person name="Lapidus A."/>
            <person name="Nolan M."/>
            <person name="Lucas S."/>
            <person name="Tice H."/>
            <person name="Del Rio T.G."/>
            <person name="Cheng J.F."/>
            <person name="Han C."/>
            <person name="Tapia R."/>
            <person name="Goodwin L.A."/>
            <person name="Pitluck S."/>
            <person name="Liolios K."/>
            <person name="Mavromatis K."/>
            <person name="Pagani I."/>
            <person name="Ivanova N."/>
            <person name="Mikhailova N."/>
            <person name="Pati A."/>
            <person name="Chen A."/>
            <person name="Palaniappan K."/>
            <person name="Land M."/>
            <person name="Hauser L."/>
            <person name="Jeffries C.D."/>
            <person name="Chang Y.J."/>
            <person name="Brambilla E.M."/>
            <person name="Rohde M."/>
            <person name="Spring S."/>
            <person name="Goker M."/>
            <person name="Detter J.C."/>
            <person name="Woyke T."/>
            <person name="Bristow J."/>
            <person name="Eisen J.A."/>
            <person name="Markowitz V."/>
            <person name="Hugenholtz P."/>
            <person name="Kyrpides N.C."/>
            <person name="Klenk H.P."/>
        </authorList>
    </citation>
    <scope>NUCLEOTIDE SEQUENCE [LARGE SCALE GENOMIC DNA]</scope>
    <source>
        <strain evidence="5">DSM 15286 / JCM 11887 / CIR29812</strain>
    </source>
</reference>
<dbReference type="PANTHER" id="PTHR33569">
    <property type="entry name" value="UREASE"/>
    <property type="match status" value="1"/>
</dbReference>
<evidence type="ECO:0000313" key="4">
    <source>
        <dbReference type="EMBL" id="AEH45008.1"/>
    </source>
</evidence>
<evidence type="ECO:0000256" key="1">
    <source>
        <dbReference type="ARBA" id="ARBA00022801"/>
    </source>
</evidence>